<dbReference type="InterPro" id="IPR045087">
    <property type="entry name" value="Cu-oxidase_fam"/>
</dbReference>
<keyword evidence="1" id="KW-0479">Metal-binding</keyword>
<dbReference type="Gene3D" id="2.60.40.420">
    <property type="entry name" value="Cupredoxins - blue copper proteins"/>
    <property type="match status" value="3"/>
</dbReference>
<dbReference type="PROSITE" id="PS00080">
    <property type="entry name" value="MULTICOPPER_OXIDASE2"/>
    <property type="match status" value="1"/>
</dbReference>
<dbReference type="AlphaFoldDB" id="E8UXU4"/>
<accession>E8UXU4</accession>
<dbReference type="GO" id="GO:0016491">
    <property type="term" value="F:oxidoreductase activity"/>
    <property type="evidence" value="ECO:0007669"/>
    <property type="project" value="UniProtKB-KW"/>
</dbReference>
<sequence length="861" mass="94019">MTGLRFVTAQWNRWPQCNGAEVTPSPRSRGIRTVGFVWFLLLVIVPLAYAQNPQIVPCPTPGSQNLLPIPEVARTSDGVLRATIKNVDGLRTGWGAVGVPGQSTTDARCASQYMRYYVGEDTKHPQPWPTTPDPLPGPTLRARVGDLVEITFQNVVNSQHFANTLDRGEEGLGNTDGCDVVTANTNRPDWIASKPYRSGATIKPLSNNAAGYVYTSTKAGTSGATAPIFPQTPGQTVTDGTVIWTNQNAPIYPTGGDYMPDCLHGSSTSNLHFHGTHTTPSTTGDNVLLFVHPALRGAKGLEPSDAEVKTNFAKIFGACEKDGSPAKWEQIPLEWRKIQETLLKKYDATAPYKGQPGKLPHMMQLWPPNAEELAQGLWPQFNIGAFPYCFRLPIYNQSPSPGAPPTLMGQAPGTQWYHAHKHGSTALNVANGMTGAFIIEGQYDDDLQKFYGGKLHQEVLVLQQLSSTPFPVLNASYSGGPGAARPPISVNGRRQPIITMQPGEVQMWRIVNGDFRDSVQLVSFTAQGSTQPCNQSGASAVMTPCVSWRQIAQDGVQFNFANYQKQGSPYNPLNLSPANRADLLVKAPTQPGTYILQASANTGFPLQTCGSSAPAGCQAAPDAAYPFPLLTVNVTGNPITPAMDFIQNQSDFPQLPTFLKDIPENTIFTKRTLVFGAGNTTIDGQRFDPNKVNQAMLLNTAEEWTVMNQANDKAHPFHIHINPFQITEVFEPNSQAATTKGNPCYVDPNDPSTFKPCPSQQPQAPFVWWDTFGIPTGAQFDITTQCSNSNDVNTCPQKLQPYAACAQGTCTETIPGWFRMRSRFVDFTGQYVIHCHILIHEDRGMMQLVEVVTDKTLYTHH</sequence>
<dbReference type="PROSITE" id="PS00079">
    <property type="entry name" value="MULTICOPPER_OXIDASE1"/>
    <property type="match status" value="1"/>
</dbReference>
<dbReference type="InterPro" id="IPR033138">
    <property type="entry name" value="Cu_oxidase_CS"/>
</dbReference>
<dbReference type="STRING" id="401053.AciPR4_2317"/>
<dbReference type="OrthoDB" id="9757546at2"/>
<proteinExistence type="predicted"/>
<dbReference type="RefSeq" id="WP_013568843.1">
    <property type="nucleotide sequence ID" value="NC_014963.1"/>
</dbReference>
<dbReference type="InterPro" id="IPR011706">
    <property type="entry name" value="Cu-oxidase_C"/>
</dbReference>
<dbReference type="EMBL" id="CP002467">
    <property type="protein sequence ID" value="ADV83110.1"/>
    <property type="molecule type" value="Genomic_DNA"/>
</dbReference>
<dbReference type="HOGENOM" id="CLU_332303_0_0_0"/>
<dbReference type="InterPro" id="IPR008972">
    <property type="entry name" value="Cupredoxin"/>
</dbReference>
<dbReference type="PANTHER" id="PTHR48267">
    <property type="entry name" value="CUPREDOXIN SUPERFAMILY PROTEIN"/>
    <property type="match status" value="1"/>
</dbReference>
<dbReference type="GO" id="GO:0005507">
    <property type="term" value="F:copper ion binding"/>
    <property type="evidence" value="ECO:0007669"/>
    <property type="project" value="InterPro"/>
</dbReference>
<organism evidence="4 5">
    <name type="scientific">Terriglobus saanensis (strain ATCC BAA-1853 / DSM 23119 / SP1PR4)</name>
    <dbReference type="NCBI Taxonomy" id="401053"/>
    <lineage>
        <taxon>Bacteria</taxon>
        <taxon>Pseudomonadati</taxon>
        <taxon>Acidobacteriota</taxon>
        <taxon>Terriglobia</taxon>
        <taxon>Terriglobales</taxon>
        <taxon>Acidobacteriaceae</taxon>
        <taxon>Terriglobus</taxon>
    </lineage>
</organism>
<dbReference type="InterPro" id="IPR002355">
    <property type="entry name" value="Cu_oxidase_Cu_BS"/>
</dbReference>
<keyword evidence="2" id="KW-0560">Oxidoreductase</keyword>
<dbReference type="KEGG" id="tsa:AciPR4_2317"/>
<dbReference type="SUPFAM" id="SSF49503">
    <property type="entry name" value="Cupredoxins"/>
    <property type="match status" value="4"/>
</dbReference>
<evidence type="ECO:0000256" key="1">
    <source>
        <dbReference type="ARBA" id="ARBA00022723"/>
    </source>
</evidence>
<dbReference type="Pfam" id="PF07731">
    <property type="entry name" value="Cu-oxidase_2"/>
    <property type="match status" value="1"/>
</dbReference>
<evidence type="ECO:0000313" key="4">
    <source>
        <dbReference type="EMBL" id="ADV83110.1"/>
    </source>
</evidence>
<dbReference type="eggNOG" id="COG2132">
    <property type="taxonomic scope" value="Bacteria"/>
</dbReference>
<reference evidence="4 5" key="1">
    <citation type="journal article" date="2012" name="Stand. Genomic Sci.">
        <title>Complete genome sequence of Terriglobus saanensis type strain SP1PR4(T), an Acidobacteria from tundra soil.</title>
        <authorList>
            <person name="Rawat S.R."/>
            <person name="Mannisto M.K."/>
            <person name="Starovoytov V."/>
            <person name="Goodwin L."/>
            <person name="Nolan M."/>
            <person name="Hauser L."/>
            <person name="Land M."/>
            <person name="Davenport K.W."/>
            <person name="Woyke T."/>
            <person name="Haggblom M.M."/>
        </authorList>
    </citation>
    <scope>NUCLEOTIDE SEQUENCE</scope>
    <source>
        <strain evidence="5">ATCC BAA-1853 / DSM 23119 / SP1PR4</strain>
    </source>
</reference>
<dbReference type="Proteomes" id="UP000006844">
    <property type="component" value="Chromosome"/>
</dbReference>
<protein>
    <submittedName>
        <fullName evidence="4">Multicopper oxidase type 2</fullName>
    </submittedName>
</protein>
<keyword evidence="5" id="KW-1185">Reference proteome</keyword>
<evidence type="ECO:0000313" key="5">
    <source>
        <dbReference type="Proteomes" id="UP000006844"/>
    </source>
</evidence>
<feature type="domain" description="Plastocyanin-like" evidence="3">
    <location>
        <begin position="777"/>
        <end position="852"/>
    </location>
</feature>
<dbReference type="PANTHER" id="PTHR48267:SF1">
    <property type="entry name" value="BILIRUBIN OXIDASE"/>
    <property type="match status" value="1"/>
</dbReference>
<gene>
    <name evidence="4" type="ordered locus">AciPR4_2317</name>
</gene>
<name>E8UXU4_TERSS</name>
<evidence type="ECO:0000256" key="2">
    <source>
        <dbReference type="ARBA" id="ARBA00023002"/>
    </source>
</evidence>
<evidence type="ECO:0000259" key="3">
    <source>
        <dbReference type="Pfam" id="PF07731"/>
    </source>
</evidence>